<gene>
    <name evidence="2" type="ORF">CCUS01_00929</name>
</gene>
<dbReference type="AlphaFoldDB" id="A0AAI9V6Y7"/>
<keyword evidence="3" id="KW-1185">Reference proteome</keyword>
<reference evidence="2" key="1">
    <citation type="submission" date="2016-11" db="EMBL/GenBank/DDBJ databases">
        <title>The genome sequence of Colletotrichum cuscutae.</title>
        <authorList>
            <person name="Baroncelli R."/>
        </authorList>
    </citation>
    <scope>NUCLEOTIDE SEQUENCE</scope>
    <source>
        <strain evidence="2">IMI 304802</strain>
    </source>
</reference>
<dbReference type="Proteomes" id="UP001239213">
    <property type="component" value="Unassembled WGS sequence"/>
</dbReference>
<feature type="compositionally biased region" description="Basic and acidic residues" evidence="1">
    <location>
        <begin position="237"/>
        <end position="250"/>
    </location>
</feature>
<sequence length="391" mass="44129">MLTFYEEIPNHPTRAEKYPYMTKSTVTQDEHEVTNHGSRSGTFIPLFPFGTSRQATKSHRERWRSRTEYDRDWDDYTPSGAILRTVDKALSKSNKSKYNRKYPARLQLHGTAFSQPDPEKMHSPYSLTQIYPPPSTLTGTRTALDNDPLDPPPYPRRSIRTEYLSLFSTTFPECSVNAKQKYWNIARYGSSSANLPLGNMTQMQTDPEAIVMTTHTLDPQPHMGNGDEKKKRLQRGKRGDGRQRRLERGQKSHCQIKSSPLDGICSGPGQIYGYPVEQELKRGQAHAGPVNDRLRHNAAPVVSSSIENAELTRAKAKGQMAQQVNSMRPCLNLVNNEGFGCFAPAKTTCIENLHAQATWTSPQAERFDASREERIPKCLYSVLDAKPSSPE</sequence>
<evidence type="ECO:0000313" key="2">
    <source>
        <dbReference type="EMBL" id="KAK1470813.1"/>
    </source>
</evidence>
<organism evidence="2 3">
    <name type="scientific">Colletotrichum cuscutae</name>
    <dbReference type="NCBI Taxonomy" id="1209917"/>
    <lineage>
        <taxon>Eukaryota</taxon>
        <taxon>Fungi</taxon>
        <taxon>Dikarya</taxon>
        <taxon>Ascomycota</taxon>
        <taxon>Pezizomycotina</taxon>
        <taxon>Sordariomycetes</taxon>
        <taxon>Hypocreomycetidae</taxon>
        <taxon>Glomerellales</taxon>
        <taxon>Glomerellaceae</taxon>
        <taxon>Colletotrichum</taxon>
        <taxon>Colletotrichum acutatum species complex</taxon>
    </lineage>
</organism>
<comment type="caution">
    <text evidence="2">The sequence shown here is derived from an EMBL/GenBank/DDBJ whole genome shotgun (WGS) entry which is preliminary data.</text>
</comment>
<feature type="region of interest" description="Disordered" evidence="1">
    <location>
        <begin position="216"/>
        <end position="259"/>
    </location>
</feature>
<protein>
    <submittedName>
        <fullName evidence="2">Uncharacterized protein</fullName>
    </submittedName>
</protein>
<accession>A0AAI9V6Y7</accession>
<proteinExistence type="predicted"/>
<evidence type="ECO:0000313" key="3">
    <source>
        <dbReference type="Proteomes" id="UP001239213"/>
    </source>
</evidence>
<dbReference type="EMBL" id="MPDP01000223">
    <property type="protein sequence ID" value="KAK1470813.1"/>
    <property type="molecule type" value="Genomic_DNA"/>
</dbReference>
<evidence type="ECO:0000256" key="1">
    <source>
        <dbReference type="SAM" id="MobiDB-lite"/>
    </source>
</evidence>
<name>A0AAI9V6Y7_9PEZI</name>